<dbReference type="InterPro" id="IPR036236">
    <property type="entry name" value="Znf_C2H2_sf"/>
</dbReference>
<dbReference type="InterPro" id="IPR013087">
    <property type="entry name" value="Znf_C2H2_type"/>
</dbReference>
<dbReference type="Pfam" id="PF00096">
    <property type="entry name" value="zf-C2H2"/>
    <property type="match status" value="1"/>
</dbReference>
<feature type="compositionally biased region" description="Low complexity" evidence="6">
    <location>
        <begin position="152"/>
        <end position="167"/>
    </location>
</feature>
<evidence type="ECO:0000256" key="4">
    <source>
        <dbReference type="ARBA" id="ARBA00022833"/>
    </source>
</evidence>
<evidence type="ECO:0000313" key="9">
    <source>
        <dbReference type="Proteomes" id="UP001162162"/>
    </source>
</evidence>
<keyword evidence="4" id="KW-0862">Zinc</keyword>
<gene>
    <name evidence="8" type="ORF">NQ318_014739</name>
</gene>
<dbReference type="PANTHER" id="PTHR24379:SF121">
    <property type="entry name" value="C2H2-TYPE DOMAIN-CONTAINING PROTEIN"/>
    <property type="match status" value="1"/>
</dbReference>
<dbReference type="PANTHER" id="PTHR24379">
    <property type="entry name" value="KRAB AND ZINC FINGER DOMAIN-CONTAINING"/>
    <property type="match status" value="1"/>
</dbReference>
<reference evidence="8" key="1">
    <citation type="journal article" date="2023" name="Insect Mol. Biol.">
        <title>Genome sequencing provides insights into the evolution of gene families encoding plant cell wall-degrading enzymes in longhorned beetles.</title>
        <authorList>
            <person name="Shin N.R."/>
            <person name="Okamura Y."/>
            <person name="Kirsch R."/>
            <person name="Pauchet Y."/>
        </authorList>
    </citation>
    <scope>NUCLEOTIDE SEQUENCE</scope>
    <source>
        <strain evidence="8">AMC_N1</strain>
    </source>
</reference>
<sequence>METKPPVTRLECTMCKKTFPTVHTLNIHKRSHVKENLVNATTVTKVSPKKAQPRASTSSRPKSPRRTTAESRGTFKCKECLRVCYSQESLARHEKTHRKYRCPTCAATFPSRLLLDEHIRVKCVKTASPSNKRLSFKIRKSYVHSPRRKSVKPTQKANPPNTNNTTENAKMTLGVKLECSACGETFPRFKTSSSTRLK</sequence>
<keyword evidence="9" id="KW-1185">Reference proteome</keyword>
<evidence type="ECO:0000313" key="8">
    <source>
        <dbReference type="EMBL" id="KAJ8961491.1"/>
    </source>
</evidence>
<dbReference type="Proteomes" id="UP001162162">
    <property type="component" value="Unassembled WGS sequence"/>
</dbReference>
<accession>A0AAV8ZAU7</accession>
<organism evidence="8 9">
    <name type="scientific">Aromia moschata</name>
    <dbReference type="NCBI Taxonomy" id="1265417"/>
    <lineage>
        <taxon>Eukaryota</taxon>
        <taxon>Metazoa</taxon>
        <taxon>Ecdysozoa</taxon>
        <taxon>Arthropoda</taxon>
        <taxon>Hexapoda</taxon>
        <taxon>Insecta</taxon>
        <taxon>Pterygota</taxon>
        <taxon>Neoptera</taxon>
        <taxon>Endopterygota</taxon>
        <taxon>Coleoptera</taxon>
        <taxon>Polyphaga</taxon>
        <taxon>Cucujiformia</taxon>
        <taxon>Chrysomeloidea</taxon>
        <taxon>Cerambycidae</taxon>
        <taxon>Cerambycinae</taxon>
        <taxon>Callichromatini</taxon>
        <taxon>Aromia</taxon>
    </lineage>
</organism>
<comment type="caution">
    <text evidence="8">The sequence shown here is derived from an EMBL/GenBank/DDBJ whole genome shotgun (WGS) entry which is preliminary data.</text>
</comment>
<dbReference type="PROSITE" id="PS50157">
    <property type="entry name" value="ZINC_FINGER_C2H2_2"/>
    <property type="match status" value="2"/>
</dbReference>
<evidence type="ECO:0000259" key="7">
    <source>
        <dbReference type="PROSITE" id="PS50157"/>
    </source>
</evidence>
<name>A0AAV8ZAU7_9CUCU</name>
<protein>
    <recommendedName>
        <fullName evidence="7">C2H2-type domain-containing protein</fullName>
    </recommendedName>
</protein>
<evidence type="ECO:0000256" key="5">
    <source>
        <dbReference type="PROSITE-ProRule" id="PRU00042"/>
    </source>
</evidence>
<feature type="region of interest" description="Disordered" evidence="6">
    <location>
        <begin position="40"/>
        <end position="71"/>
    </location>
</feature>
<keyword evidence="3 5" id="KW-0863">Zinc-finger</keyword>
<dbReference type="Gene3D" id="3.30.160.60">
    <property type="entry name" value="Classic Zinc Finger"/>
    <property type="match status" value="1"/>
</dbReference>
<dbReference type="PROSITE" id="PS00028">
    <property type="entry name" value="ZINC_FINGER_C2H2_1"/>
    <property type="match status" value="2"/>
</dbReference>
<dbReference type="SUPFAM" id="SSF57667">
    <property type="entry name" value="beta-beta-alpha zinc fingers"/>
    <property type="match status" value="1"/>
</dbReference>
<evidence type="ECO:0000256" key="1">
    <source>
        <dbReference type="ARBA" id="ARBA00022723"/>
    </source>
</evidence>
<dbReference type="EMBL" id="JAPWTK010000005">
    <property type="protein sequence ID" value="KAJ8961491.1"/>
    <property type="molecule type" value="Genomic_DNA"/>
</dbReference>
<keyword evidence="1" id="KW-0479">Metal-binding</keyword>
<feature type="compositionally biased region" description="Basic residues" evidence="6">
    <location>
        <begin position="141"/>
        <end position="151"/>
    </location>
</feature>
<dbReference type="Pfam" id="PF13912">
    <property type="entry name" value="zf-C2H2_6"/>
    <property type="match status" value="1"/>
</dbReference>
<dbReference type="AlphaFoldDB" id="A0AAV8ZAU7"/>
<feature type="domain" description="C2H2-type" evidence="7">
    <location>
        <begin position="75"/>
        <end position="102"/>
    </location>
</feature>
<evidence type="ECO:0000256" key="6">
    <source>
        <dbReference type="SAM" id="MobiDB-lite"/>
    </source>
</evidence>
<keyword evidence="2" id="KW-0677">Repeat</keyword>
<feature type="domain" description="C2H2-type" evidence="7">
    <location>
        <begin position="10"/>
        <end position="37"/>
    </location>
</feature>
<feature type="region of interest" description="Disordered" evidence="6">
    <location>
        <begin position="141"/>
        <end position="167"/>
    </location>
</feature>
<evidence type="ECO:0000256" key="3">
    <source>
        <dbReference type="ARBA" id="ARBA00022771"/>
    </source>
</evidence>
<dbReference type="GO" id="GO:0008270">
    <property type="term" value="F:zinc ion binding"/>
    <property type="evidence" value="ECO:0007669"/>
    <property type="project" value="UniProtKB-KW"/>
</dbReference>
<evidence type="ECO:0000256" key="2">
    <source>
        <dbReference type="ARBA" id="ARBA00022737"/>
    </source>
</evidence>
<proteinExistence type="predicted"/>
<dbReference type="SMART" id="SM00355">
    <property type="entry name" value="ZnF_C2H2"/>
    <property type="match status" value="3"/>
</dbReference>